<keyword evidence="2" id="KW-1185">Reference proteome</keyword>
<dbReference type="RefSeq" id="WP_192039338.1">
    <property type="nucleotide sequence ID" value="NZ_JACYWE010000005.1"/>
</dbReference>
<dbReference type="EMBL" id="JACYWE010000005">
    <property type="protein sequence ID" value="MBD8506886.1"/>
    <property type="molecule type" value="Genomic_DNA"/>
</dbReference>
<accession>A0A927PMV4</accession>
<reference evidence="1" key="1">
    <citation type="submission" date="2020-09" db="EMBL/GenBank/DDBJ databases">
        <title>Hoyosella lacisalsi sp. nov., a halotolerant actinobacterium isolated from soil of Lake Gudzhirganskoe.</title>
        <authorList>
            <person name="Yang Q."/>
            <person name="Guo P.Y."/>
            <person name="Liu S.W."/>
            <person name="Li F.N."/>
            <person name="Sun C.H."/>
        </authorList>
    </citation>
    <scope>NUCLEOTIDE SEQUENCE</scope>
    <source>
        <strain evidence="1">G463</strain>
    </source>
</reference>
<gene>
    <name evidence="1" type="ORF">HT102_10335</name>
</gene>
<evidence type="ECO:0000313" key="2">
    <source>
        <dbReference type="Proteomes" id="UP000642993"/>
    </source>
</evidence>
<dbReference type="AlphaFoldDB" id="A0A927PMV4"/>
<protein>
    <recommendedName>
        <fullName evidence="3">WxL domain-containing protein</fullName>
    </recommendedName>
</protein>
<evidence type="ECO:0000313" key="1">
    <source>
        <dbReference type="EMBL" id="MBD8506886.1"/>
    </source>
</evidence>
<dbReference type="Proteomes" id="UP000642993">
    <property type="component" value="Unassembled WGS sequence"/>
</dbReference>
<sequence length="171" mass="16761">MRTSLKAGIAALGAVAVIVPGSLAHAQLDSGVTIVTAELLAGALTIVPPAAAVISPALDQLSASGQVLAVTVSDLRLSNAGWTTTAVITDFTDLASNTIPASNTTCTPASAVTTGSVTVTPSGAVVIDTAQNVQTATASGANTAIWDATLDLDTTGAVAGVYTATLTHSVF</sequence>
<name>A0A927PMV4_9ACTN</name>
<proteinExistence type="predicted"/>
<evidence type="ECO:0008006" key="3">
    <source>
        <dbReference type="Google" id="ProtNLM"/>
    </source>
</evidence>
<organism evidence="1 2">
    <name type="scientific">Lolliginicoccus lacisalsi</name>
    <dbReference type="NCBI Taxonomy" id="2742202"/>
    <lineage>
        <taxon>Bacteria</taxon>
        <taxon>Bacillati</taxon>
        <taxon>Actinomycetota</taxon>
        <taxon>Actinomycetes</taxon>
        <taxon>Mycobacteriales</taxon>
        <taxon>Hoyosellaceae</taxon>
        <taxon>Lolliginicoccus</taxon>
    </lineage>
</organism>
<comment type="caution">
    <text evidence="1">The sequence shown here is derived from an EMBL/GenBank/DDBJ whole genome shotgun (WGS) entry which is preliminary data.</text>
</comment>